<keyword evidence="5" id="KW-0460">Magnesium</keyword>
<dbReference type="STRING" id="1562970.ING2E5B_2244"/>
<dbReference type="PATRIC" id="fig|1562970.3.peg.2218"/>
<dbReference type="InterPro" id="IPR008949">
    <property type="entry name" value="Isoprenoid_synthase_dom_sf"/>
</dbReference>
<proteinExistence type="inferred from homology"/>
<keyword evidence="7" id="KW-1133">Transmembrane helix</keyword>
<keyword evidence="9" id="KW-1185">Reference proteome</keyword>
<comment type="similarity">
    <text evidence="2 6">Belongs to the FPP/GGPP synthase family.</text>
</comment>
<dbReference type="SUPFAM" id="SSF48576">
    <property type="entry name" value="Terpenoid synthases"/>
    <property type="match status" value="1"/>
</dbReference>
<dbReference type="InterPro" id="IPR033749">
    <property type="entry name" value="Polyprenyl_synt_CS"/>
</dbReference>
<evidence type="ECO:0000256" key="3">
    <source>
        <dbReference type="ARBA" id="ARBA00022679"/>
    </source>
</evidence>
<gene>
    <name evidence="8" type="ORF">ING2E5B_2244</name>
</gene>
<comment type="cofactor">
    <cofactor evidence="1">
        <name>Mg(2+)</name>
        <dbReference type="ChEBI" id="CHEBI:18420"/>
    </cofactor>
</comment>
<dbReference type="AlphaFoldDB" id="A0A098C4Y0"/>
<keyword evidence="3 6" id="KW-0808">Transferase</keyword>
<evidence type="ECO:0000256" key="4">
    <source>
        <dbReference type="ARBA" id="ARBA00022723"/>
    </source>
</evidence>
<dbReference type="KEGG" id="pbt:ING2E5B_2244"/>
<dbReference type="InterPro" id="IPR000092">
    <property type="entry name" value="Polyprenyl_synt"/>
</dbReference>
<evidence type="ECO:0000256" key="6">
    <source>
        <dbReference type="RuleBase" id="RU004466"/>
    </source>
</evidence>
<dbReference type="Gene3D" id="1.10.600.10">
    <property type="entry name" value="Farnesyl Diphosphate Synthase"/>
    <property type="match status" value="1"/>
</dbReference>
<evidence type="ECO:0000256" key="5">
    <source>
        <dbReference type="ARBA" id="ARBA00022842"/>
    </source>
</evidence>
<dbReference type="PROSITE" id="PS00444">
    <property type="entry name" value="POLYPRENYL_SYNTHASE_2"/>
    <property type="match status" value="1"/>
</dbReference>
<sequence>MVKLLIFVALSRIIFTFVHIIWYAMDHSRLIKDFLQEELIVFDKYLQESIKNKDQKLSEMISYVFSTNGKRLRPILVLMTAKACGGIIPETYHGAVTIELLHTATLVHDDVIDRSDLRRGRSSMNAVYDNTRAVLVGDYLLSTALAESVKTKNLEIVRIISELGQNLASGELSQYSLASEIIIDEDAYFDVIDKKTASLIRASLAIGAITGGADKELISHFIRLGTLLGICFQIKDDIFDYFNADVGKPTGKDIREGKITLPLIYALRNAPEEESSSMMDILNQREYSDENIEQLLEFAKKYNGIKEAYHKMDVLLEEAEAIISGLKYDSDIKMYMKMFLIYLKERKI</sequence>
<dbReference type="GO" id="GO:0008299">
    <property type="term" value="P:isoprenoid biosynthetic process"/>
    <property type="evidence" value="ECO:0007669"/>
    <property type="project" value="InterPro"/>
</dbReference>
<feature type="transmembrane region" description="Helical" evidence="7">
    <location>
        <begin position="6"/>
        <end position="25"/>
    </location>
</feature>
<organism evidence="8 9">
    <name type="scientific">Fermentimonas caenicola</name>
    <dbReference type="NCBI Taxonomy" id="1562970"/>
    <lineage>
        <taxon>Bacteria</taxon>
        <taxon>Pseudomonadati</taxon>
        <taxon>Bacteroidota</taxon>
        <taxon>Bacteroidia</taxon>
        <taxon>Bacteroidales</taxon>
        <taxon>Dysgonomonadaceae</taxon>
        <taxon>Fermentimonas</taxon>
    </lineage>
</organism>
<accession>A0A098C4Y0</accession>
<dbReference type="GO" id="GO:0004659">
    <property type="term" value="F:prenyltransferase activity"/>
    <property type="evidence" value="ECO:0007669"/>
    <property type="project" value="InterPro"/>
</dbReference>
<dbReference type="PANTHER" id="PTHR12001:SF69">
    <property type="entry name" value="ALL TRANS-POLYPRENYL-DIPHOSPHATE SYNTHASE PDSS1"/>
    <property type="match status" value="1"/>
</dbReference>
<reference evidence="8 9" key="1">
    <citation type="submission" date="2014-08" db="EMBL/GenBank/DDBJ databases">
        <authorList>
            <person name="Wibberg D."/>
        </authorList>
    </citation>
    <scope>NUCLEOTIDE SEQUENCE [LARGE SCALE GENOMIC DNA]</scope>
    <source>
        <strain evidence="9">ING2-E5B</strain>
    </source>
</reference>
<dbReference type="Pfam" id="PF00348">
    <property type="entry name" value="polyprenyl_synt"/>
    <property type="match status" value="1"/>
</dbReference>
<dbReference type="CDD" id="cd00685">
    <property type="entry name" value="Trans_IPPS_HT"/>
    <property type="match status" value="1"/>
</dbReference>
<protein>
    <recommendedName>
        <fullName evidence="10">Polyprenyl synthetase</fullName>
    </recommendedName>
</protein>
<dbReference type="EMBL" id="LN515532">
    <property type="protein sequence ID" value="CEA16972.1"/>
    <property type="molecule type" value="Genomic_DNA"/>
</dbReference>
<name>A0A098C4Y0_9BACT</name>
<dbReference type="PANTHER" id="PTHR12001">
    <property type="entry name" value="GERANYLGERANYL PYROPHOSPHATE SYNTHASE"/>
    <property type="match status" value="1"/>
</dbReference>
<evidence type="ECO:0008006" key="10">
    <source>
        <dbReference type="Google" id="ProtNLM"/>
    </source>
</evidence>
<evidence type="ECO:0000256" key="1">
    <source>
        <dbReference type="ARBA" id="ARBA00001946"/>
    </source>
</evidence>
<dbReference type="PROSITE" id="PS00723">
    <property type="entry name" value="POLYPRENYL_SYNTHASE_1"/>
    <property type="match status" value="1"/>
</dbReference>
<keyword evidence="4" id="KW-0479">Metal-binding</keyword>
<evidence type="ECO:0000256" key="7">
    <source>
        <dbReference type="SAM" id="Phobius"/>
    </source>
</evidence>
<evidence type="ECO:0000256" key="2">
    <source>
        <dbReference type="ARBA" id="ARBA00006706"/>
    </source>
</evidence>
<keyword evidence="7" id="KW-0812">Transmembrane</keyword>
<dbReference type="HOGENOM" id="CLU_014015_2_0_10"/>
<evidence type="ECO:0000313" key="8">
    <source>
        <dbReference type="EMBL" id="CEA16972.1"/>
    </source>
</evidence>
<dbReference type="Proteomes" id="UP000032417">
    <property type="component" value="Chromosome 1"/>
</dbReference>
<keyword evidence="7" id="KW-0472">Membrane</keyword>
<dbReference type="SFLD" id="SFLDS00005">
    <property type="entry name" value="Isoprenoid_Synthase_Type_I"/>
    <property type="match status" value="1"/>
</dbReference>
<evidence type="ECO:0000313" key="9">
    <source>
        <dbReference type="Proteomes" id="UP000032417"/>
    </source>
</evidence>
<dbReference type="GO" id="GO:0046872">
    <property type="term" value="F:metal ion binding"/>
    <property type="evidence" value="ECO:0007669"/>
    <property type="project" value="UniProtKB-KW"/>
</dbReference>